<evidence type="ECO:0000313" key="2">
    <source>
        <dbReference type="EMBL" id="KAH3703803.1"/>
    </source>
</evidence>
<dbReference type="AlphaFoldDB" id="A0A9D4BQM1"/>
<dbReference type="Proteomes" id="UP000828390">
    <property type="component" value="Unassembled WGS sequence"/>
</dbReference>
<evidence type="ECO:0000256" key="1">
    <source>
        <dbReference type="SAM" id="MobiDB-lite"/>
    </source>
</evidence>
<comment type="caution">
    <text evidence="2">The sequence shown here is derived from an EMBL/GenBank/DDBJ whole genome shotgun (WGS) entry which is preliminary data.</text>
</comment>
<name>A0A9D4BQM1_DREPO</name>
<organism evidence="2 3">
    <name type="scientific">Dreissena polymorpha</name>
    <name type="common">Zebra mussel</name>
    <name type="synonym">Mytilus polymorpha</name>
    <dbReference type="NCBI Taxonomy" id="45954"/>
    <lineage>
        <taxon>Eukaryota</taxon>
        <taxon>Metazoa</taxon>
        <taxon>Spiralia</taxon>
        <taxon>Lophotrochozoa</taxon>
        <taxon>Mollusca</taxon>
        <taxon>Bivalvia</taxon>
        <taxon>Autobranchia</taxon>
        <taxon>Heteroconchia</taxon>
        <taxon>Euheterodonta</taxon>
        <taxon>Imparidentia</taxon>
        <taxon>Neoheterodontei</taxon>
        <taxon>Myida</taxon>
        <taxon>Dreissenoidea</taxon>
        <taxon>Dreissenidae</taxon>
        <taxon>Dreissena</taxon>
    </lineage>
</organism>
<feature type="region of interest" description="Disordered" evidence="1">
    <location>
        <begin position="1"/>
        <end position="65"/>
    </location>
</feature>
<proteinExistence type="predicted"/>
<protein>
    <submittedName>
        <fullName evidence="2">Uncharacterized protein</fullName>
    </submittedName>
</protein>
<accession>A0A9D4BQM1</accession>
<reference evidence="2" key="2">
    <citation type="submission" date="2020-11" db="EMBL/GenBank/DDBJ databases">
        <authorList>
            <person name="McCartney M.A."/>
            <person name="Auch B."/>
            <person name="Kono T."/>
            <person name="Mallez S."/>
            <person name="Becker A."/>
            <person name="Gohl D.M."/>
            <person name="Silverstein K.A.T."/>
            <person name="Koren S."/>
            <person name="Bechman K.B."/>
            <person name="Herman A."/>
            <person name="Abrahante J.E."/>
            <person name="Garbe J."/>
        </authorList>
    </citation>
    <scope>NUCLEOTIDE SEQUENCE</scope>
    <source>
        <strain evidence="2">Duluth1</strain>
        <tissue evidence="2">Whole animal</tissue>
    </source>
</reference>
<feature type="compositionally biased region" description="Polar residues" evidence="1">
    <location>
        <begin position="15"/>
        <end position="31"/>
    </location>
</feature>
<sequence>MCTTTRPMPERRLIPTQSKRTTSNSKAQNTKIKLESKEGVEGKFNKIEDGERHHQAMETEQSRTR</sequence>
<dbReference type="EMBL" id="JAIWYP010000015">
    <property type="protein sequence ID" value="KAH3703803.1"/>
    <property type="molecule type" value="Genomic_DNA"/>
</dbReference>
<gene>
    <name evidence="2" type="ORF">DPMN_078850</name>
</gene>
<feature type="compositionally biased region" description="Basic and acidic residues" evidence="1">
    <location>
        <begin position="32"/>
        <end position="65"/>
    </location>
</feature>
<keyword evidence="3" id="KW-1185">Reference proteome</keyword>
<reference evidence="2" key="1">
    <citation type="journal article" date="2019" name="bioRxiv">
        <title>The Genome of the Zebra Mussel, Dreissena polymorpha: A Resource for Invasive Species Research.</title>
        <authorList>
            <person name="McCartney M.A."/>
            <person name="Auch B."/>
            <person name="Kono T."/>
            <person name="Mallez S."/>
            <person name="Zhang Y."/>
            <person name="Obille A."/>
            <person name="Becker A."/>
            <person name="Abrahante J.E."/>
            <person name="Garbe J."/>
            <person name="Badalamenti J.P."/>
            <person name="Herman A."/>
            <person name="Mangelson H."/>
            <person name="Liachko I."/>
            <person name="Sullivan S."/>
            <person name="Sone E.D."/>
            <person name="Koren S."/>
            <person name="Silverstein K.A.T."/>
            <person name="Beckman K.B."/>
            <person name="Gohl D.M."/>
        </authorList>
    </citation>
    <scope>NUCLEOTIDE SEQUENCE</scope>
    <source>
        <strain evidence="2">Duluth1</strain>
        <tissue evidence="2">Whole animal</tissue>
    </source>
</reference>
<evidence type="ECO:0000313" key="3">
    <source>
        <dbReference type="Proteomes" id="UP000828390"/>
    </source>
</evidence>